<evidence type="ECO:0000313" key="2">
    <source>
        <dbReference type="EMBL" id="UUP15035.1"/>
    </source>
</evidence>
<keyword evidence="3" id="KW-1185">Reference proteome</keyword>
<feature type="transmembrane region" description="Helical" evidence="1">
    <location>
        <begin position="37"/>
        <end position="61"/>
    </location>
</feature>
<evidence type="ECO:0000256" key="1">
    <source>
        <dbReference type="SAM" id="Phobius"/>
    </source>
</evidence>
<sequence>MSSMVARALAPAPRRLEEAKAAGLRLVRPVRSRARRAPFVVVVMTVLAIGLVGLIIMSTILQAQSFEAAKLDRQAASLQTKQQAIARDVERLQSPGNVAGRALALGMVPNANPAFLRLSDGRVLGEPEPAEPGHNLGSVTR</sequence>
<dbReference type="Proteomes" id="UP001316184">
    <property type="component" value="Chromosome"/>
</dbReference>
<dbReference type="EMBL" id="CP102173">
    <property type="protein sequence ID" value="UUP15035.1"/>
    <property type="molecule type" value="Genomic_DNA"/>
</dbReference>
<keyword evidence="1" id="KW-0812">Transmembrane</keyword>
<name>A0ABY5MA77_9ACTN</name>
<organism evidence="2 3">
    <name type="scientific">Aeromicrobium wangtongii</name>
    <dbReference type="NCBI Taxonomy" id="2969247"/>
    <lineage>
        <taxon>Bacteria</taxon>
        <taxon>Bacillati</taxon>
        <taxon>Actinomycetota</taxon>
        <taxon>Actinomycetes</taxon>
        <taxon>Propionibacteriales</taxon>
        <taxon>Nocardioidaceae</taxon>
        <taxon>Aeromicrobium</taxon>
    </lineage>
</organism>
<evidence type="ECO:0000313" key="3">
    <source>
        <dbReference type="Proteomes" id="UP001316184"/>
    </source>
</evidence>
<dbReference type="RefSeq" id="WP_232399087.1">
    <property type="nucleotide sequence ID" value="NZ_CP102173.1"/>
</dbReference>
<reference evidence="2 3" key="1">
    <citation type="submission" date="2022-08" db="EMBL/GenBank/DDBJ databases">
        <title>novel species in genus Aeromicrobium.</title>
        <authorList>
            <person name="Ye L."/>
        </authorList>
    </citation>
    <scope>NUCLEOTIDE SEQUENCE [LARGE SCALE GENOMIC DNA]</scope>
    <source>
        <strain evidence="3">zg-Y1379</strain>
    </source>
</reference>
<keyword evidence="1" id="KW-0472">Membrane</keyword>
<evidence type="ECO:0008006" key="4">
    <source>
        <dbReference type="Google" id="ProtNLM"/>
    </source>
</evidence>
<accession>A0ABY5MA77</accession>
<protein>
    <recommendedName>
        <fullName evidence="4">Cell division protein FtsL</fullName>
    </recommendedName>
</protein>
<gene>
    <name evidence="2" type="ORF">NQV15_06905</name>
</gene>
<keyword evidence="1" id="KW-1133">Transmembrane helix</keyword>
<proteinExistence type="predicted"/>